<evidence type="ECO:0000313" key="25">
    <source>
        <dbReference type="Proteomes" id="UP000801492"/>
    </source>
</evidence>
<evidence type="ECO:0000256" key="3">
    <source>
        <dbReference type="ARBA" id="ARBA00004653"/>
    </source>
</evidence>
<evidence type="ECO:0000256" key="12">
    <source>
        <dbReference type="ARBA" id="ARBA00023018"/>
    </source>
</evidence>
<dbReference type="PANTHER" id="PTHR13449">
    <property type="entry name" value="INTEGRAL MEMBRANE PROTEIN GPR177"/>
    <property type="match status" value="1"/>
</dbReference>
<evidence type="ECO:0000256" key="6">
    <source>
        <dbReference type="ARBA" id="ARBA00022473"/>
    </source>
</evidence>
<feature type="transmembrane region" description="Helical" evidence="21">
    <location>
        <begin position="227"/>
        <end position="250"/>
    </location>
</feature>
<accession>A0A8K0CV66</accession>
<keyword evidence="15" id="KW-0628">Postsynaptic cell membrane</keyword>
<feature type="transmembrane region" description="Helical" evidence="21">
    <location>
        <begin position="262"/>
        <end position="281"/>
    </location>
</feature>
<dbReference type="Pfam" id="PF21883">
    <property type="entry name" value="WLS_GOLD"/>
    <property type="match status" value="1"/>
</dbReference>
<evidence type="ECO:0000259" key="22">
    <source>
        <dbReference type="Pfam" id="PF06664"/>
    </source>
</evidence>
<evidence type="ECO:0000256" key="2">
    <source>
        <dbReference type="ARBA" id="ARBA00004477"/>
    </source>
</evidence>
<evidence type="ECO:0000256" key="10">
    <source>
        <dbReference type="ARBA" id="ARBA00022753"/>
    </source>
</evidence>
<evidence type="ECO:0000256" key="4">
    <source>
        <dbReference type="ARBA" id="ARBA00008148"/>
    </source>
</evidence>
<keyword evidence="16" id="KW-0966">Cell projection</keyword>
<keyword evidence="12" id="KW-0770">Synapse</keyword>
<keyword evidence="14 21" id="KW-0472">Membrane</keyword>
<feature type="domain" description="Wntless-like transmembrane" evidence="22">
    <location>
        <begin position="224"/>
        <end position="491"/>
    </location>
</feature>
<dbReference type="Proteomes" id="UP000801492">
    <property type="component" value="Unassembled WGS sequence"/>
</dbReference>
<dbReference type="GO" id="GO:0042734">
    <property type="term" value="C:presynaptic membrane"/>
    <property type="evidence" value="ECO:0007669"/>
    <property type="project" value="UniProtKB-SubCell"/>
</dbReference>
<comment type="similarity">
    <text evidence="4">Belongs to the wntless family.</text>
</comment>
<dbReference type="InterPro" id="IPR047843">
    <property type="entry name" value="WLS-like_TM"/>
</dbReference>
<evidence type="ECO:0000256" key="1">
    <source>
        <dbReference type="ARBA" id="ARBA00004337"/>
    </source>
</evidence>
<dbReference type="GO" id="GO:0010008">
    <property type="term" value="C:endosome membrane"/>
    <property type="evidence" value="ECO:0007669"/>
    <property type="project" value="UniProtKB-SubCell"/>
</dbReference>
<comment type="subcellular location">
    <subcellularLocation>
        <location evidence="2">Endoplasmic reticulum membrane</location>
        <topology evidence="2">Multi-pass membrane protein</topology>
    </subcellularLocation>
    <subcellularLocation>
        <location evidence="1">Endosome membrane</location>
        <topology evidence="1">Multi-pass membrane protein</topology>
    </subcellularLocation>
    <subcellularLocation>
        <location evidence="3">Golgi apparatus membrane</location>
        <topology evidence="3">Multi-pass membrane protein</topology>
    </subcellularLocation>
    <subcellularLocation>
        <location evidence="19">Postsynaptic cell membrane</location>
        <topology evidence="19">Multi-pass membrane protein</topology>
    </subcellularLocation>
    <subcellularLocation>
        <location evidence="20">Presynaptic cell membrane</location>
        <topology evidence="20">Multi-pass membrane protein</topology>
    </subcellularLocation>
</comment>
<sequence length="574" mass="66833">MVTMILENLSDKKFTVLIVNLILCQIVCFLIGGLATSFPASTQIVLSTVCLDDRTDFECRNCWLTPECRRIVDLHEPDSIEGLNANNFVFVIKMPPYGMNFSRWQQSLVGVLQIDMVYKTGALLHKVFDLVIHSKLAYRNKKDPNHKWTHYATAKEKRLMKCTYDNKCKIGEHYYNCTTLPLFELDSLHYDQYLLNIRLPVEDENKNQYVKYISNIYLRMVYMNEDFIKILFSLKAVFFPITVGIMIWFWKRIYMLSRPPVLLEYMLIIVSGTMAFLNMPIEFLTLRYHMPYISLLNDIRWGLFYTALLSFWLVFANEHMIIQRNPEGNTLTIYWPYVSGTFVGCMALLTVDFCEHVVQVYNPFLSIWTTPTDTYVAITFISLAGILIGVYFIGLYYMIWKVFENYNTKRDFMPCASFVHRLYYKGVIHRFNSLLFLTVICVSITLASLILSQLRKDPIMKLKIPSSFVIGAYAMWNIYIWTLLMVCAPSQKIICTYQQPLLKQSCFSTCSTQVNFCTQTEFPEPAESLSIQPHESHMLLAHMLCVMYYVAKGKPFRFGRENNSKVAKGDMKTG</sequence>
<feature type="transmembrane region" description="Helical" evidence="21">
    <location>
        <begin position="14"/>
        <end position="35"/>
    </location>
</feature>
<dbReference type="GO" id="GO:0016055">
    <property type="term" value="P:Wnt signaling pathway"/>
    <property type="evidence" value="ECO:0007669"/>
    <property type="project" value="UniProtKB-KW"/>
</dbReference>
<dbReference type="GO" id="GO:0061355">
    <property type="term" value="P:Wnt protein secretion"/>
    <property type="evidence" value="ECO:0007669"/>
    <property type="project" value="TreeGrafter"/>
</dbReference>
<evidence type="ECO:0000256" key="16">
    <source>
        <dbReference type="ARBA" id="ARBA00023273"/>
    </source>
</evidence>
<reference evidence="24" key="1">
    <citation type="submission" date="2019-08" db="EMBL/GenBank/DDBJ databases">
        <title>The genome of the North American firefly Photinus pyralis.</title>
        <authorList>
            <consortium name="Photinus pyralis genome working group"/>
            <person name="Fallon T.R."/>
            <person name="Sander Lower S.E."/>
            <person name="Weng J.-K."/>
        </authorList>
    </citation>
    <scope>NUCLEOTIDE SEQUENCE</scope>
    <source>
        <strain evidence="24">TRF0915ILg1</strain>
        <tissue evidence="24">Whole body</tissue>
    </source>
</reference>
<protein>
    <recommendedName>
        <fullName evidence="5">Protein wntless</fullName>
    </recommendedName>
</protein>
<keyword evidence="13" id="KW-0333">Golgi apparatus</keyword>
<evidence type="ECO:0000313" key="24">
    <source>
        <dbReference type="EMBL" id="KAF2893104.1"/>
    </source>
</evidence>
<dbReference type="GO" id="GO:0017147">
    <property type="term" value="F:Wnt-protein binding"/>
    <property type="evidence" value="ECO:0007669"/>
    <property type="project" value="InterPro"/>
</dbReference>
<evidence type="ECO:0000256" key="5">
    <source>
        <dbReference type="ARBA" id="ARBA00015887"/>
    </source>
</evidence>
<proteinExistence type="inferred from homology"/>
<evidence type="ECO:0000256" key="8">
    <source>
        <dbReference type="ARBA" id="ARBA00022692"/>
    </source>
</evidence>
<keyword evidence="6" id="KW-0217">Developmental protein</keyword>
<dbReference type="EMBL" id="VTPC01008247">
    <property type="protein sequence ID" value="KAF2893104.1"/>
    <property type="molecule type" value="Genomic_DNA"/>
</dbReference>
<evidence type="ECO:0000256" key="18">
    <source>
        <dbReference type="ARBA" id="ARBA00025880"/>
    </source>
</evidence>
<dbReference type="GO" id="GO:0045211">
    <property type="term" value="C:postsynaptic membrane"/>
    <property type="evidence" value="ECO:0007669"/>
    <property type="project" value="UniProtKB-SubCell"/>
</dbReference>
<keyword evidence="7" id="KW-0879">Wnt signaling pathway</keyword>
<evidence type="ECO:0000256" key="9">
    <source>
        <dbReference type="ARBA" id="ARBA00022716"/>
    </source>
</evidence>
<dbReference type="InterPro" id="IPR009551">
    <property type="entry name" value="Wntless"/>
</dbReference>
<dbReference type="GO" id="GO:0000139">
    <property type="term" value="C:Golgi membrane"/>
    <property type="evidence" value="ECO:0007669"/>
    <property type="project" value="UniProtKB-SubCell"/>
</dbReference>
<keyword evidence="11 21" id="KW-1133">Transmembrane helix</keyword>
<comment type="caution">
    <text evidence="24">The sequence shown here is derived from an EMBL/GenBank/DDBJ whole genome shotgun (WGS) entry which is preliminary data.</text>
</comment>
<keyword evidence="25" id="KW-1185">Reference proteome</keyword>
<feature type="transmembrane region" description="Helical" evidence="21">
    <location>
        <begin position="375"/>
        <end position="399"/>
    </location>
</feature>
<dbReference type="OrthoDB" id="5804250at2759"/>
<evidence type="ECO:0000256" key="11">
    <source>
        <dbReference type="ARBA" id="ARBA00022989"/>
    </source>
</evidence>
<organism evidence="24 25">
    <name type="scientific">Ignelater luminosus</name>
    <name type="common">Cucubano</name>
    <name type="synonym">Pyrophorus luminosus</name>
    <dbReference type="NCBI Taxonomy" id="2038154"/>
    <lineage>
        <taxon>Eukaryota</taxon>
        <taxon>Metazoa</taxon>
        <taxon>Ecdysozoa</taxon>
        <taxon>Arthropoda</taxon>
        <taxon>Hexapoda</taxon>
        <taxon>Insecta</taxon>
        <taxon>Pterygota</taxon>
        <taxon>Neoptera</taxon>
        <taxon>Endopterygota</taxon>
        <taxon>Coleoptera</taxon>
        <taxon>Polyphaga</taxon>
        <taxon>Elateriformia</taxon>
        <taxon>Elateroidea</taxon>
        <taxon>Elateridae</taxon>
        <taxon>Agrypninae</taxon>
        <taxon>Pyrophorini</taxon>
        <taxon>Ignelater</taxon>
    </lineage>
</organism>
<keyword evidence="9" id="KW-0709">Segmentation polarity protein</keyword>
<feature type="transmembrane region" description="Helical" evidence="21">
    <location>
        <begin position="464"/>
        <end position="486"/>
    </location>
</feature>
<evidence type="ECO:0000256" key="19">
    <source>
        <dbReference type="ARBA" id="ARBA00034104"/>
    </source>
</evidence>
<dbReference type="InterPro" id="IPR053936">
    <property type="entry name" value="WLS_GOLD"/>
</dbReference>
<evidence type="ECO:0000256" key="20">
    <source>
        <dbReference type="ARBA" id="ARBA00034107"/>
    </source>
</evidence>
<feature type="transmembrane region" description="Helical" evidence="21">
    <location>
        <begin position="431"/>
        <end position="452"/>
    </location>
</feature>
<gene>
    <name evidence="24" type="ORF">ILUMI_13060</name>
</gene>
<dbReference type="Pfam" id="PF06664">
    <property type="entry name" value="WLS-like_TM"/>
    <property type="match status" value="1"/>
</dbReference>
<evidence type="ECO:0000256" key="17">
    <source>
        <dbReference type="ARBA" id="ARBA00025339"/>
    </source>
</evidence>
<dbReference type="GO" id="GO:0006886">
    <property type="term" value="P:intracellular protein transport"/>
    <property type="evidence" value="ECO:0007669"/>
    <property type="project" value="TreeGrafter"/>
</dbReference>
<evidence type="ECO:0000256" key="15">
    <source>
        <dbReference type="ARBA" id="ARBA00023257"/>
    </source>
</evidence>
<comment type="subunit">
    <text evidence="18">Interacts with wg; in the Golgi. Interacts with Vps35, a component of the retromer complex; wls stability is regulated by Vps35.</text>
</comment>
<feature type="transmembrane region" description="Helical" evidence="21">
    <location>
        <begin position="302"/>
        <end position="322"/>
    </location>
</feature>
<dbReference type="AlphaFoldDB" id="A0A8K0CV66"/>
<evidence type="ECO:0000256" key="7">
    <source>
        <dbReference type="ARBA" id="ARBA00022687"/>
    </source>
</evidence>
<keyword evidence="10" id="KW-0967">Endosome</keyword>
<evidence type="ECO:0000256" key="14">
    <source>
        <dbReference type="ARBA" id="ARBA00023136"/>
    </source>
</evidence>
<dbReference type="PANTHER" id="PTHR13449:SF2">
    <property type="entry name" value="PROTEIN WNTLESS HOMOLOG"/>
    <property type="match status" value="1"/>
</dbReference>
<feature type="domain" description="Wntless GOLD" evidence="23">
    <location>
        <begin position="50"/>
        <end position="221"/>
    </location>
</feature>
<comment type="function">
    <text evidence="17">A segment polarity gene required for wingless (wg)-dependent patterning processes, acting in both wg-sending cells and wg-target cells. In non-neuronal cells wls directs wg secretion. The wls traffic loop encompasses the Golgi, the cell surface, an endocytic compartment and a retrograde route leading back to the Golgi, and involves clathrin-mediated endocytosis and the retromer complex (a conserved protein complex consisting of Vps35 and Vps26). In neuronal cells (the larval motorneuron NMJ), the wg signal moves across the synapse via the release of wls-containing exosome-like vesicles. Postsynaptic wls is required for the trafficking of fz2 through the fz2-interacting protein Grip.</text>
</comment>
<evidence type="ECO:0000256" key="13">
    <source>
        <dbReference type="ARBA" id="ARBA00023034"/>
    </source>
</evidence>
<keyword evidence="8 21" id="KW-0812">Transmembrane</keyword>
<dbReference type="GO" id="GO:0007367">
    <property type="term" value="P:segment polarity determination"/>
    <property type="evidence" value="ECO:0007669"/>
    <property type="project" value="UniProtKB-KW"/>
</dbReference>
<name>A0A8K0CV66_IGNLU</name>
<evidence type="ECO:0000259" key="23">
    <source>
        <dbReference type="Pfam" id="PF21883"/>
    </source>
</evidence>
<feature type="transmembrane region" description="Helical" evidence="21">
    <location>
        <begin position="334"/>
        <end position="354"/>
    </location>
</feature>
<evidence type="ECO:0000256" key="21">
    <source>
        <dbReference type="SAM" id="Phobius"/>
    </source>
</evidence>
<dbReference type="GO" id="GO:0005789">
    <property type="term" value="C:endoplasmic reticulum membrane"/>
    <property type="evidence" value="ECO:0007669"/>
    <property type="project" value="UniProtKB-SubCell"/>
</dbReference>